<reference evidence="1" key="1">
    <citation type="submission" date="2014-11" db="EMBL/GenBank/DDBJ databases">
        <authorList>
            <person name="Amaro Gonzalez C."/>
        </authorList>
    </citation>
    <scope>NUCLEOTIDE SEQUENCE</scope>
</reference>
<evidence type="ECO:0000313" key="1">
    <source>
        <dbReference type="EMBL" id="JAI07249.1"/>
    </source>
</evidence>
<organism evidence="1">
    <name type="scientific">Anguilla anguilla</name>
    <name type="common">European freshwater eel</name>
    <name type="synonym">Muraena anguilla</name>
    <dbReference type="NCBI Taxonomy" id="7936"/>
    <lineage>
        <taxon>Eukaryota</taxon>
        <taxon>Metazoa</taxon>
        <taxon>Chordata</taxon>
        <taxon>Craniata</taxon>
        <taxon>Vertebrata</taxon>
        <taxon>Euteleostomi</taxon>
        <taxon>Actinopterygii</taxon>
        <taxon>Neopterygii</taxon>
        <taxon>Teleostei</taxon>
        <taxon>Anguilliformes</taxon>
        <taxon>Anguillidae</taxon>
        <taxon>Anguilla</taxon>
    </lineage>
</organism>
<dbReference type="EMBL" id="GBXM01001329">
    <property type="protein sequence ID" value="JAI07249.1"/>
    <property type="molecule type" value="Transcribed_RNA"/>
</dbReference>
<protein>
    <submittedName>
        <fullName evidence="1">Uncharacterized protein</fullName>
    </submittedName>
</protein>
<proteinExistence type="predicted"/>
<reference evidence="1" key="2">
    <citation type="journal article" date="2015" name="Fish Shellfish Immunol.">
        <title>Early steps in the European eel (Anguilla anguilla)-Vibrio vulnificus interaction in the gills: Role of the RtxA13 toxin.</title>
        <authorList>
            <person name="Callol A."/>
            <person name="Pajuelo D."/>
            <person name="Ebbesson L."/>
            <person name="Teles M."/>
            <person name="MacKenzie S."/>
            <person name="Amaro C."/>
        </authorList>
    </citation>
    <scope>NUCLEOTIDE SEQUENCE</scope>
</reference>
<dbReference type="AlphaFoldDB" id="A0A0E9XZZ9"/>
<sequence>MFLRMWSVIFRDPSLPQVSSIFSTMYRASGSSCSLSVHSG</sequence>
<accession>A0A0E9XZZ9</accession>
<name>A0A0E9XZZ9_ANGAN</name>